<evidence type="ECO:0000313" key="12">
    <source>
        <dbReference type="Proteomes" id="UP000317650"/>
    </source>
</evidence>
<evidence type="ECO:0000256" key="6">
    <source>
        <dbReference type="ARBA" id="ARBA00022753"/>
    </source>
</evidence>
<feature type="region of interest" description="Disordered" evidence="10">
    <location>
        <begin position="1"/>
        <end position="20"/>
    </location>
</feature>
<comment type="similarity">
    <text evidence="3 9">Belongs to the nonaspanin (TM9SF) (TC 9.A.2) family.</text>
</comment>
<dbReference type="Proteomes" id="UP000317650">
    <property type="component" value="Chromosome 5"/>
</dbReference>
<keyword evidence="12" id="KW-1185">Reference proteome</keyword>
<dbReference type="EMBL" id="PYDT01000003">
    <property type="protein sequence ID" value="THU66919.1"/>
    <property type="molecule type" value="Genomic_DNA"/>
</dbReference>
<keyword evidence="7" id="KW-1133">Transmembrane helix</keyword>
<dbReference type="GO" id="GO:0010008">
    <property type="term" value="C:endosome membrane"/>
    <property type="evidence" value="ECO:0007669"/>
    <property type="project" value="UniProtKB-SubCell"/>
</dbReference>
<evidence type="ECO:0000256" key="4">
    <source>
        <dbReference type="ARBA" id="ARBA00022692"/>
    </source>
</evidence>
<comment type="subcellular location">
    <subcellularLocation>
        <location evidence="1">Endosome membrane</location>
        <topology evidence="1">Multi-pass membrane protein</topology>
    </subcellularLocation>
    <subcellularLocation>
        <location evidence="2">Golgi apparatus membrane</location>
        <topology evidence="2">Multi-pass membrane protein</topology>
    </subcellularLocation>
</comment>
<proteinExistence type="inferred from homology"/>
<sequence>MYRFTVPSSPRKPKDIPTFTSRSARDGFRGRIRRQDGIFQWPRPLDFDLLPAIRSGDGFYLPGSYPHRYPAGGALPVKVNSLISIDTDISFSYYSLPFCRPVEGIKDSAENLGELLMGDRIDNSLYRFKMFTDESDVFRCRSDPLSAHDLDLLKKRIDGYPLGFRIGDAYYVFNHLKFTVLVHKFEDAHVAKVTTTGDASEAILEKAESELPGWMVVGFEVVVPCSFRHDAESVKNLKMYDKYPAKIQCNPTKVAMTAEENQPIFFTYEVAFVESDIEWPSRWDAYLKMEGAAKVHSRVLDPQFANGDRFSLPVSVS</sequence>
<evidence type="ECO:0000256" key="10">
    <source>
        <dbReference type="SAM" id="MobiDB-lite"/>
    </source>
</evidence>
<keyword evidence="4" id="KW-0812">Transmembrane</keyword>
<dbReference type="PANTHER" id="PTHR10766:SF142">
    <property type="entry name" value="TRANSMEMBRANE 9 SUPERFAMILY MEMBER"/>
    <property type="match status" value="1"/>
</dbReference>
<evidence type="ECO:0000256" key="7">
    <source>
        <dbReference type="ARBA" id="ARBA00022989"/>
    </source>
</evidence>
<dbReference type="PANTHER" id="PTHR10766">
    <property type="entry name" value="TRANSMEMBRANE 9 SUPERFAMILY PROTEIN"/>
    <property type="match status" value="1"/>
</dbReference>
<name>A0A4S8JX95_MUSBA</name>
<accession>A0A4S8JX95</accession>
<organism evidence="11 12">
    <name type="scientific">Musa balbisiana</name>
    <name type="common">Banana</name>
    <dbReference type="NCBI Taxonomy" id="52838"/>
    <lineage>
        <taxon>Eukaryota</taxon>
        <taxon>Viridiplantae</taxon>
        <taxon>Streptophyta</taxon>
        <taxon>Embryophyta</taxon>
        <taxon>Tracheophyta</taxon>
        <taxon>Spermatophyta</taxon>
        <taxon>Magnoliopsida</taxon>
        <taxon>Liliopsida</taxon>
        <taxon>Zingiberales</taxon>
        <taxon>Musaceae</taxon>
        <taxon>Musa</taxon>
    </lineage>
</organism>
<evidence type="ECO:0000313" key="11">
    <source>
        <dbReference type="EMBL" id="THU66919.1"/>
    </source>
</evidence>
<evidence type="ECO:0000256" key="5">
    <source>
        <dbReference type="ARBA" id="ARBA00022729"/>
    </source>
</evidence>
<gene>
    <name evidence="11" type="ORF">C4D60_Mb05t19250</name>
</gene>
<evidence type="ECO:0000256" key="9">
    <source>
        <dbReference type="RuleBase" id="RU363079"/>
    </source>
</evidence>
<dbReference type="Pfam" id="PF02990">
    <property type="entry name" value="EMP70"/>
    <property type="match status" value="2"/>
</dbReference>
<keyword evidence="6" id="KW-0967">Endosome</keyword>
<keyword evidence="8" id="KW-0472">Membrane</keyword>
<comment type="caution">
    <text evidence="11">The sequence shown here is derived from an EMBL/GenBank/DDBJ whole genome shotgun (WGS) entry which is preliminary data.</text>
</comment>
<dbReference type="GO" id="GO:0000139">
    <property type="term" value="C:Golgi membrane"/>
    <property type="evidence" value="ECO:0007669"/>
    <property type="project" value="UniProtKB-SubCell"/>
</dbReference>
<dbReference type="InterPro" id="IPR004240">
    <property type="entry name" value="EMP70"/>
</dbReference>
<reference evidence="11 12" key="1">
    <citation type="journal article" date="2019" name="Nat. Plants">
        <title>Genome sequencing of Musa balbisiana reveals subgenome evolution and function divergence in polyploid bananas.</title>
        <authorList>
            <person name="Yao X."/>
        </authorList>
    </citation>
    <scope>NUCLEOTIDE SEQUENCE [LARGE SCALE GENOMIC DNA]</scope>
    <source>
        <strain evidence="12">cv. DH-PKW</strain>
        <tissue evidence="11">Leaves</tissue>
    </source>
</reference>
<dbReference type="AlphaFoldDB" id="A0A4S8JX95"/>
<dbReference type="GO" id="GO:0072657">
    <property type="term" value="P:protein localization to membrane"/>
    <property type="evidence" value="ECO:0007669"/>
    <property type="project" value="TreeGrafter"/>
</dbReference>
<evidence type="ECO:0000256" key="1">
    <source>
        <dbReference type="ARBA" id="ARBA00004337"/>
    </source>
</evidence>
<evidence type="ECO:0000256" key="3">
    <source>
        <dbReference type="ARBA" id="ARBA00005227"/>
    </source>
</evidence>
<evidence type="ECO:0000256" key="2">
    <source>
        <dbReference type="ARBA" id="ARBA00004653"/>
    </source>
</evidence>
<keyword evidence="5" id="KW-0732">Signal</keyword>
<protein>
    <recommendedName>
        <fullName evidence="9">Transmembrane 9 superfamily member</fullName>
    </recommendedName>
</protein>
<evidence type="ECO:0000256" key="8">
    <source>
        <dbReference type="ARBA" id="ARBA00023136"/>
    </source>
</evidence>